<sequence length="586" mass="68020">MQHEDRIQQLEQENAFLKAELRKRGYFYLSANEKLSTIDKIEIYLSYFRGRPDVYAERYFRKKHQKFGWNPACDRSFQAGCKKGKIKNHCSICPISQFPSLDGVILKHHFTGKLTCEGIGIYPLLTDNTCYLLAMDFDEDNWFDDMLSVYKTALRFEIYPLMERSSSGQGGHLWLFFESPVKALKARKLGSLLIQEAIEGNKNLNFNSFDRMFPNQDYLPQGGFGNLIALPLRHDAYLKGNSAFINDLQQVIDHPIEYLASLPKLQEQQLDQILNSYYKNDYFFDQQQMGLSLDTNMKYSKQMYGLENTMLCIEKKDLNLYTLSVLKRLGSMYNPEYFLKQKLKKTIYRETTPRVLSYYEEDDRYLYLPRGQKYKLQEIFPEAEIQLEAQVTNGQVIDTAFIGELRQNQQEAVNTLMQFDMGIMKAVPGFGKTVMALYMIAQRTVSTLVIVPNKEIQKQWEQRIHEFLTIPPCKSKRDSYIGIYNGSKKKLRGHIDIAVAASLANLENIAVTLKEYGMIIVDECHHAASDTFTRVLRNVNAKYIYGFSATPKRKDGLEKIMHMFCGPIRYETVHFKYRIHTGSNSS</sequence>
<dbReference type="InterPro" id="IPR014001">
    <property type="entry name" value="Helicase_ATP-bd"/>
</dbReference>
<accession>A0AAP9MF48</accession>
<keyword evidence="3 6" id="KW-0347">Helicase</keyword>
<gene>
    <name evidence="6" type="ORF">G4D54_06200</name>
</gene>
<dbReference type="InterPro" id="IPR050615">
    <property type="entry name" value="ATP-dep_DNA_Helicase"/>
</dbReference>
<dbReference type="PANTHER" id="PTHR11274:SF0">
    <property type="entry name" value="GENERAL TRANSCRIPTION AND DNA REPAIR FACTOR IIH HELICASE SUBUNIT XPB"/>
    <property type="match status" value="1"/>
</dbReference>
<evidence type="ECO:0000313" key="6">
    <source>
        <dbReference type="EMBL" id="QJA02046.1"/>
    </source>
</evidence>
<keyword evidence="4" id="KW-0067">ATP-binding</keyword>
<dbReference type="SUPFAM" id="SSF52540">
    <property type="entry name" value="P-loop containing nucleoside triphosphate hydrolases"/>
    <property type="match status" value="1"/>
</dbReference>
<dbReference type="SMART" id="SM00487">
    <property type="entry name" value="DEXDc"/>
    <property type="match status" value="1"/>
</dbReference>
<evidence type="ECO:0000259" key="5">
    <source>
        <dbReference type="PROSITE" id="PS51192"/>
    </source>
</evidence>
<organism evidence="6 7">
    <name type="scientific">Clostridium innocuum</name>
    <dbReference type="NCBI Taxonomy" id="1522"/>
    <lineage>
        <taxon>Bacteria</taxon>
        <taxon>Bacillati</taxon>
        <taxon>Bacillota</taxon>
        <taxon>Clostridia</taxon>
        <taxon>Eubacteriales</taxon>
        <taxon>Clostridiaceae</taxon>
        <taxon>Clostridium</taxon>
    </lineage>
</organism>
<dbReference type="Proteomes" id="UP000503330">
    <property type="component" value="Chromosome"/>
</dbReference>
<evidence type="ECO:0000313" key="7">
    <source>
        <dbReference type="Proteomes" id="UP000503330"/>
    </source>
</evidence>
<reference evidence="6 7" key="1">
    <citation type="submission" date="2020-02" db="EMBL/GenBank/DDBJ databases">
        <authorList>
            <person name="Kociolek L.K."/>
            <person name="Ozer E.A."/>
        </authorList>
    </citation>
    <scope>NUCLEOTIDE SEQUENCE [LARGE SCALE GENOMIC DNA]</scope>
    <source>
        <strain evidence="6 7">ATCC 14501</strain>
    </source>
</reference>
<protein>
    <submittedName>
        <fullName evidence="6">DEAD/DEAH box helicase family protein</fullName>
    </submittedName>
</protein>
<dbReference type="GO" id="GO:0005524">
    <property type="term" value="F:ATP binding"/>
    <property type="evidence" value="ECO:0007669"/>
    <property type="project" value="UniProtKB-KW"/>
</dbReference>
<dbReference type="CDD" id="cd17926">
    <property type="entry name" value="DEXHc_RE"/>
    <property type="match status" value="1"/>
</dbReference>
<evidence type="ECO:0000256" key="4">
    <source>
        <dbReference type="ARBA" id="ARBA00022840"/>
    </source>
</evidence>
<dbReference type="PANTHER" id="PTHR11274">
    <property type="entry name" value="RAD25/XP-B DNA REPAIR HELICASE"/>
    <property type="match status" value="1"/>
</dbReference>
<keyword evidence="1" id="KW-0547">Nucleotide-binding</keyword>
<feature type="domain" description="Helicase ATP-binding" evidence="5">
    <location>
        <begin position="413"/>
        <end position="569"/>
    </location>
</feature>
<dbReference type="Gene3D" id="3.40.50.300">
    <property type="entry name" value="P-loop containing nucleotide triphosphate hydrolases"/>
    <property type="match status" value="1"/>
</dbReference>
<dbReference type="GO" id="GO:0003677">
    <property type="term" value="F:DNA binding"/>
    <property type="evidence" value="ECO:0007669"/>
    <property type="project" value="InterPro"/>
</dbReference>
<dbReference type="InterPro" id="IPR006935">
    <property type="entry name" value="Helicase/UvrB_N"/>
</dbReference>
<dbReference type="PROSITE" id="PS51192">
    <property type="entry name" value="HELICASE_ATP_BIND_1"/>
    <property type="match status" value="1"/>
</dbReference>
<evidence type="ECO:0000256" key="2">
    <source>
        <dbReference type="ARBA" id="ARBA00022801"/>
    </source>
</evidence>
<keyword evidence="2" id="KW-0378">Hydrolase</keyword>
<dbReference type="GeneID" id="61925111"/>
<dbReference type="InterPro" id="IPR054347">
    <property type="entry name" value="TOTE_primase"/>
</dbReference>
<dbReference type="RefSeq" id="WP_002608190.1">
    <property type="nucleotide sequence ID" value="NZ_BAAACC010000022.1"/>
</dbReference>
<dbReference type="GO" id="GO:0016787">
    <property type="term" value="F:hydrolase activity"/>
    <property type="evidence" value="ECO:0007669"/>
    <property type="project" value="UniProtKB-KW"/>
</dbReference>
<dbReference type="AlphaFoldDB" id="A0AAP9MF48"/>
<dbReference type="Pfam" id="PF04851">
    <property type="entry name" value="ResIII"/>
    <property type="match status" value="1"/>
</dbReference>
<dbReference type="InterPro" id="IPR027417">
    <property type="entry name" value="P-loop_NTPase"/>
</dbReference>
<evidence type="ECO:0000256" key="3">
    <source>
        <dbReference type="ARBA" id="ARBA00022806"/>
    </source>
</evidence>
<evidence type="ECO:0000256" key="1">
    <source>
        <dbReference type="ARBA" id="ARBA00022741"/>
    </source>
</evidence>
<dbReference type="GO" id="GO:0004386">
    <property type="term" value="F:helicase activity"/>
    <property type="evidence" value="ECO:0007669"/>
    <property type="project" value="UniProtKB-KW"/>
</dbReference>
<dbReference type="Pfam" id="PF22548">
    <property type="entry name" value="AEP-TOTE"/>
    <property type="match status" value="1"/>
</dbReference>
<name>A0AAP9MF48_CLOIN</name>
<proteinExistence type="predicted"/>
<dbReference type="EMBL" id="CP048838">
    <property type="protein sequence ID" value="QJA02046.1"/>
    <property type="molecule type" value="Genomic_DNA"/>
</dbReference>